<dbReference type="InterPro" id="IPR011008">
    <property type="entry name" value="Dimeric_a/b-barrel"/>
</dbReference>
<dbReference type="InterPro" id="IPR009799">
    <property type="entry name" value="EthD_dom"/>
</dbReference>
<gene>
    <name evidence="2" type="ORF">GCM10010211_46100</name>
</gene>
<evidence type="ECO:0000259" key="1">
    <source>
        <dbReference type="Pfam" id="PF07110"/>
    </source>
</evidence>
<dbReference type="Gene3D" id="3.30.70.100">
    <property type="match status" value="1"/>
</dbReference>
<dbReference type="SUPFAM" id="SSF54909">
    <property type="entry name" value="Dimeric alpha+beta barrel"/>
    <property type="match status" value="1"/>
</dbReference>
<reference evidence="3" key="1">
    <citation type="journal article" date="2019" name="Int. J. Syst. Evol. Microbiol.">
        <title>The Global Catalogue of Microorganisms (GCM) 10K type strain sequencing project: providing services to taxonomists for standard genome sequencing and annotation.</title>
        <authorList>
            <consortium name="The Broad Institute Genomics Platform"/>
            <consortium name="The Broad Institute Genome Sequencing Center for Infectious Disease"/>
            <person name="Wu L."/>
            <person name="Ma J."/>
        </authorList>
    </citation>
    <scope>NUCLEOTIDE SEQUENCE [LARGE SCALE GENOMIC DNA]</scope>
    <source>
        <strain evidence="3">JCM 3399</strain>
    </source>
</reference>
<dbReference type="Proteomes" id="UP000654471">
    <property type="component" value="Unassembled WGS sequence"/>
</dbReference>
<comment type="caution">
    <text evidence="2">The sequence shown here is derived from an EMBL/GenBank/DDBJ whole genome shotgun (WGS) entry which is preliminary data.</text>
</comment>
<proteinExistence type="predicted"/>
<sequence length="124" mass="14115">MPVGATGRCRRPHPPLEGRPMTARFIALYETPADPSAFDRHYRDIHIPLARRLPGLRRYTLGRDVVAVRGEPYYLVAEWEWDTMEELRTAFASPEGRATAADAAHLQELAPVRSMIYRADENVL</sequence>
<accession>A0ABQ2VB54</accession>
<dbReference type="EMBL" id="BMRP01000016">
    <property type="protein sequence ID" value="GGU74939.1"/>
    <property type="molecule type" value="Genomic_DNA"/>
</dbReference>
<evidence type="ECO:0000313" key="2">
    <source>
        <dbReference type="EMBL" id="GGU74939.1"/>
    </source>
</evidence>
<feature type="domain" description="EthD" evidence="1">
    <location>
        <begin position="32"/>
        <end position="105"/>
    </location>
</feature>
<organism evidence="2 3">
    <name type="scientific">Streptomyces albospinus</name>
    <dbReference type="NCBI Taxonomy" id="285515"/>
    <lineage>
        <taxon>Bacteria</taxon>
        <taxon>Bacillati</taxon>
        <taxon>Actinomycetota</taxon>
        <taxon>Actinomycetes</taxon>
        <taxon>Kitasatosporales</taxon>
        <taxon>Streptomycetaceae</taxon>
        <taxon>Streptomyces</taxon>
    </lineage>
</organism>
<keyword evidence="3" id="KW-1185">Reference proteome</keyword>
<evidence type="ECO:0000313" key="3">
    <source>
        <dbReference type="Proteomes" id="UP000654471"/>
    </source>
</evidence>
<dbReference type="NCBIfam" id="TIGR02118">
    <property type="entry name" value="EthD family reductase"/>
    <property type="match status" value="1"/>
</dbReference>
<protein>
    <recommendedName>
        <fullName evidence="1">EthD domain-containing protein</fullName>
    </recommendedName>
</protein>
<dbReference type="Pfam" id="PF07110">
    <property type="entry name" value="EthD"/>
    <property type="match status" value="1"/>
</dbReference>
<name>A0ABQ2VB54_9ACTN</name>